<protein>
    <submittedName>
        <fullName evidence="2">DUF4930 family protein</fullName>
    </submittedName>
</protein>
<keyword evidence="1" id="KW-0812">Transmembrane</keyword>
<comment type="caution">
    <text evidence="2">The sequence shown here is derived from an EMBL/GenBank/DDBJ whole genome shotgun (WGS) entry which is preliminary data.</text>
</comment>
<evidence type="ECO:0000313" key="2">
    <source>
        <dbReference type="EMBL" id="MCU5746063.1"/>
    </source>
</evidence>
<dbReference type="RefSeq" id="WP_262855502.1">
    <property type="nucleotide sequence ID" value="NZ_JAOPKZ010000007.1"/>
</dbReference>
<organism evidence="2 3">
    <name type="scientific">Staphylococcus marylandisciuri</name>
    <dbReference type="NCBI Taxonomy" id="2981529"/>
    <lineage>
        <taxon>Bacteria</taxon>
        <taxon>Bacillati</taxon>
        <taxon>Bacillota</taxon>
        <taxon>Bacilli</taxon>
        <taxon>Bacillales</taxon>
        <taxon>Staphylococcaceae</taxon>
        <taxon>Staphylococcus</taxon>
    </lineage>
</organism>
<dbReference type="EMBL" id="JAOPKZ010000007">
    <property type="protein sequence ID" value="MCU5746063.1"/>
    <property type="molecule type" value="Genomic_DNA"/>
</dbReference>
<proteinExistence type="predicted"/>
<reference evidence="2 3" key="1">
    <citation type="journal article" date="2023" name="Int. J. Syst. Evol. Microbiol.">
        <title>Streptococcus sciuri sp. nov., Staphylococcus marylandisciuri sp. nov. and Staphylococcus americanisciuri sp. nov., isolated from faeces of eastern grey squirrel (Sciurus carolinensis).</title>
        <authorList>
            <person name="Volokhov D.V."/>
            <person name="Zagorodnyaya T.A."/>
            <person name="Furtak V.A."/>
            <person name="Nattanmai G."/>
            <person name="Randall L."/>
            <person name="Jose S."/>
            <person name="Gao Y."/>
            <person name="Eisenberg T."/>
            <person name="Delmonte P."/>
            <person name="Blom J."/>
            <person name="Mitchell K.K."/>
        </authorList>
    </citation>
    <scope>NUCLEOTIDE SEQUENCE [LARGE SCALE GENOMIC DNA]</scope>
    <source>
        <strain evidence="2 3">SQ8-PEA</strain>
    </source>
</reference>
<keyword evidence="3" id="KW-1185">Reference proteome</keyword>
<evidence type="ECO:0000313" key="3">
    <source>
        <dbReference type="Proteomes" id="UP001209553"/>
    </source>
</evidence>
<evidence type="ECO:0000256" key="1">
    <source>
        <dbReference type="SAM" id="Phobius"/>
    </source>
</evidence>
<keyword evidence="1" id="KW-1133">Transmembrane helix</keyword>
<name>A0ABT2QQ22_9STAP</name>
<dbReference type="InterPro" id="IPR032561">
    <property type="entry name" value="DUF4930"/>
</dbReference>
<sequence length="152" mass="17579">MRFIMSIIKNIIAIVAIIAIVLIALKYAPFLKDQDWNPISHDTPSIVQQDNTPELQGGKRYEVEKNDLLNNIPLGQTKNVFNLIDKKEFMSVTGFKRMGYNDQYLIGQRDEQFIIYKFGSDKMRVYATEIEMKEDLKQLGQDIPLKSSEAFE</sequence>
<keyword evidence="1" id="KW-0472">Membrane</keyword>
<gene>
    <name evidence="2" type="ORF">N9R04_04925</name>
</gene>
<feature type="transmembrane region" description="Helical" evidence="1">
    <location>
        <begin position="7"/>
        <end position="28"/>
    </location>
</feature>
<dbReference type="Proteomes" id="UP001209553">
    <property type="component" value="Unassembled WGS sequence"/>
</dbReference>
<dbReference type="Pfam" id="PF16284">
    <property type="entry name" value="DUF4930"/>
    <property type="match status" value="1"/>
</dbReference>
<accession>A0ABT2QQ22</accession>